<dbReference type="EMBL" id="CP018839">
    <property type="protein sequence ID" value="APR04394.1"/>
    <property type="molecule type" value="Genomic_DNA"/>
</dbReference>
<dbReference type="KEGG" id="tcl:Tchl_1535"/>
<keyword evidence="3" id="KW-1185">Reference proteome</keyword>
<dbReference type="Proteomes" id="UP000185739">
    <property type="component" value="Chromosome"/>
</dbReference>
<dbReference type="InterPro" id="IPR008136">
    <property type="entry name" value="CinA_C"/>
</dbReference>
<dbReference type="Gene3D" id="3.90.950.20">
    <property type="entry name" value="CinA-like"/>
    <property type="match status" value="1"/>
</dbReference>
<protein>
    <submittedName>
        <fullName evidence="2">CinA-like protein</fullName>
    </submittedName>
</protein>
<dbReference type="AlphaFoldDB" id="A0A1H5WKK8"/>
<name>A0A1H5WKK8_9RHOO</name>
<dbReference type="RefSeq" id="WP_075147874.1">
    <property type="nucleotide sequence ID" value="NZ_CP018839.1"/>
</dbReference>
<proteinExistence type="predicted"/>
<organism evidence="2 3">
    <name type="scientific">Thauera chlorobenzoica</name>
    <dbReference type="NCBI Taxonomy" id="96773"/>
    <lineage>
        <taxon>Bacteria</taxon>
        <taxon>Pseudomonadati</taxon>
        <taxon>Pseudomonadota</taxon>
        <taxon>Betaproteobacteria</taxon>
        <taxon>Rhodocyclales</taxon>
        <taxon>Zoogloeaceae</taxon>
        <taxon>Thauera</taxon>
    </lineage>
</organism>
<dbReference type="STRING" id="96773.Tchl_1535"/>
<dbReference type="Pfam" id="PF02464">
    <property type="entry name" value="CinA"/>
    <property type="match status" value="1"/>
</dbReference>
<evidence type="ECO:0000259" key="1">
    <source>
        <dbReference type="Pfam" id="PF02464"/>
    </source>
</evidence>
<evidence type="ECO:0000313" key="3">
    <source>
        <dbReference type="Proteomes" id="UP000185739"/>
    </source>
</evidence>
<feature type="domain" description="CinA C-terminal" evidence="1">
    <location>
        <begin position="8"/>
        <end position="159"/>
    </location>
</feature>
<dbReference type="SUPFAM" id="SSF142433">
    <property type="entry name" value="CinA-like"/>
    <property type="match status" value="1"/>
</dbReference>
<dbReference type="NCBIfam" id="TIGR00199">
    <property type="entry name" value="PncC_domain"/>
    <property type="match status" value="1"/>
</dbReference>
<sequence>MTDPELDALARRLGDTLAARGWRLATAESCTGGGIAAAVTAIGGSSAWFERGFVTYSNEAKTDMLGVSPQTLAAHGAVSEATVREMAEGALGRSRAEISIAVSGIAGPSGGSAAKPVGTVCLGWAAKGQPSRSETLHFAGDREAVRRQTVLRALRILIELAA</sequence>
<evidence type="ECO:0000313" key="2">
    <source>
        <dbReference type="EMBL" id="APR04394.1"/>
    </source>
</evidence>
<reference evidence="2 3" key="1">
    <citation type="submission" date="2016-12" db="EMBL/GenBank/DDBJ databases">
        <title>Complete genome sequence of Thauera chlorobenzoica, a Betaproteobacterium degrading haloaromatics anaerobically to CO2 and halides.</title>
        <authorList>
            <person name="Goris T."/>
            <person name="Mergelsberg M."/>
            <person name="Boll M."/>
        </authorList>
    </citation>
    <scope>NUCLEOTIDE SEQUENCE [LARGE SCALE GENOMIC DNA]</scope>
    <source>
        <strain evidence="2 3">3CB1</strain>
    </source>
</reference>
<dbReference type="InterPro" id="IPR036653">
    <property type="entry name" value="CinA-like_C"/>
</dbReference>
<dbReference type="OrthoDB" id="9801454at2"/>
<gene>
    <name evidence="2" type="ORF">Tchl_1535</name>
</gene>
<accession>A0A1H5WKK8</accession>